<dbReference type="EMBL" id="JAFFZS010000022">
    <property type="protein sequence ID" value="MBN0047169.1"/>
    <property type="molecule type" value="Genomic_DNA"/>
</dbReference>
<keyword evidence="4" id="KW-0808">Transferase</keyword>
<keyword evidence="12" id="KW-1185">Reference proteome</keyword>
<gene>
    <name evidence="11" type="ORF">JS756_24285</name>
</gene>
<keyword evidence="5" id="KW-0547">Nucleotide-binding</keyword>
<evidence type="ECO:0000256" key="1">
    <source>
        <dbReference type="ARBA" id="ARBA00000085"/>
    </source>
</evidence>
<keyword evidence="6 11" id="KW-0418">Kinase</keyword>
<accession>A0ABS2VVJ7</accession>
<dbReference type="InterPro" id="IPR050482">
    <property type="entry name" value="Sensor_HK_TwoCompSys"/>
</dbReference>
<dbReference type="CDD" id="cd16917">
    <property type="entry name" value="HATPase_UhpB-NarQ-NarX-like"/>
    <property type="match status" value="1"/>
</dbReference>
<dbReference type="Gene3D" id="3.30.565.10">
    <property type="entry name" value="Histidine kinase-like ATPase, C-terminal domain"/>
    <property type="match status" value="1"/>
</dbReference>
<evidence type="ECO:0000259" key="10">
    <source>
        <dbReference type="SMART" id="SM00387"/>
    </source>
</evidence>
<evidence type="ECO:0000256" key="4">
    <source>
        <dbReference type="ARBA" id="ARBA00022679"/>
    </source>
</evidence>
<dbReference type="SMART" id="SM00387">
    <property type="entry name" value="HATPase_c"/>
    <property type="match status" value="1"/>
</dbReference>
<name>A0ABS2VVJ7_STRAS</name>
<keyword evidence="3" id="KW-0597">Phosphoprotein</keyword>
<dbReference type="SUPFAM" id="SSF55874">
    <property type="entry name" value="ATPase domain of HSP90 chaperone/DNA topoisomerase II/histidine kinase"/>
    <property type="match status" value="1"/>
</dbReference>
<dbReference type="PANTHER" id="PTHR24421:SF10">
    <property type="entry name" value="NITRATE_NITRITE SENSOR PROTEIN NARQ"/>
    <property type="match status" value="1"/>
</dbReference>
<keyword evidence="8" id="KW-0902">Two-component regulatory system</keyword>
<evidence type="ECO:0000313" key="11">
    <source>
        <dbReference type="EMBL" id="MBN0047169.1"/>
    </source>
</evidence>
<dbReference type="RefSeq" id="WP_205385302.1">
    <property type="nucleotide sequence ID" value="NZ_JAFFZS010000022.1"/>
</dbReference>
<evidence type="ECO:0000256" key="3">
    <source>
        <dbReference type="ARBA" id="ARBA00022553"/>
    </source>
</evidence>
<feature type="transmembrane region" description="Helical" evidence="9">
    <location>
        <begin position="76"/>
        <end position="98"/>
    </location>
</feature>
<dbReference type="PANTHER" id="PTHR24421">
    <property type="entry name" value="NITRATE/NITRITE SENSOR PROTEIN NARX-RELATED"/>
    <property type="match status" value="1"/>
</dbReference>
<feature type="transmembrane region" description="Helical" evidence="9">
    <location>
        <begin position="35"/>
        <end position="55"/>
    </location>
</feature>
<evidence type="ECO:0000256" key="5">
    <source>
        <dbReference type="ARBA" id="ARBA00022741"/>
    </source>
</evidence>
<keyword evidence="9" id="KW-1133">Transmembrane helix</keyword>
<dbReference type="Gene3D" id="1.20.5.1930">
    <property type="match status" value="1"/>
</dbReference>
<dbReference type="InterPro" id="IPR011712">
    <property type="entry name" value="Sig_transdc_His_kin_sub3_dim/P"/>
</dbReference>
<dbReference type="Proteomes" id="UP000788262">
    <property type="component" value="Unassembled WGS sequence"/>
</dbReference>
<dbReference type="InterPro" id="IPR055558">
    <property type="entry name" value="DUF7134"/>
</dbReference>
<evidence type="ECO:0000256" key="7">
    <source>
        <dbReference type="ARBA" id="ARBA00022840"/>
    </source>
</evidence>
<evidence type="ECO:0000256" key="8">
    <source>
        <dbReference type="ARBA" id="ARBA00023012"/>
    </source>
</evidence>
<dbReference type="InterPro" id="IPR036890">
    <property type="entry name" value="HATPase_C_sf"/>
</dbReference>
<keyword evidence="7" id="KW-0067">ATP-binding</keyword>
<evidence type="ECO:0000313" key="12">
    <source>
        <dbReference type="Proteomes" id="UP000788262"/>
    </source>
</evidence>
<dbReference type="Pfam" id="PF07730">
    <property type="entry name" value="HisKA_3"/>
    <property type="match status" value="1"/>
</dbReference>
<evidence type="ECO:0000256" key="9">
    <source>
        <dbReference type="SAM" id="Phobius"/>
    </source>
</evidence>
<evidence type="ECO:0000256" key="6">
    <source>
        <dbReference type="ARBA" id="ARBA00022777"/>
    </source>
</evidence>
<keyword evidence="9" id="KW-0472">Membrane</keyword>
<comment type="catalytic activity">
    <reaction evidence="1">
        <text>ATP + protein L-histidine = ADP + protein N-phospho-L-histidine.</text>
        <dbReference type="EC" id="2.7.13.3"/>
    </reaction>
</comment>
<dbReference type="EC" id="2.7.13.3" evidence="2"/>
<comment type="caution">
    <text evidence="11">The sequence shown here is derived from an EMBL/GenBank/DDBJ whole genome shotgun (WGS) entry which is preliminary data.</text>
</comment>
<proteinExistence type="predicted"/>
<protein>
    <recommendedName>
        <fullName evidence="2">histidine kinase</fullName>
        <ecNumber evidence="2">2.7.13.3</ecNumber>
    </recommendedName>
</protein>
<dbReference type="Pfam" id="PF23539">
    <property type="entry name" value="DUF7134"/>
    <property type="match status" value="1"/>
</dbReference>
<dbReference type="Pfam" id="PF02518">
    <property type="entry name" value="HATPase_c"/>
    <property type="match status" value="1"/>
</dbReference>
<organism evidence="11 12">
    <name type="scientific">Streptomyces actuosus</name>
    <dbReference type="NCBI Taxonomy" id="1885"/>
    <lineage>
        <taxon>Bacteria</taxon>
        <taxon>Bacillati</taxon>
        <taxon>Actinomycetota</taxon>
        <taxon>Actinomycetes</taxon>
        <taxon>Kitasatosporales</taxon>
        <taxon>Streptomycetaceae</taxon>
        <taxon>Streptomyces</taxon>
    </lineage>
</organism>
<dbReference type="InterPro" id="IPR003594">
    <property type="entry name" value="HATPase_dom"/>
</dbReference>
<keyword evidence="9" id="KW-0812">Transmembrane</keyword>
<feature type="domain" description="Histidine kinase/HSP90-like ATPase" evidence="10">
    <location>
        <begin position="334"/>
        <end position="430"/>
    </location>
</feature>
<reference evidence="11 12" key="1">
    <citation type="submission" date="2021-02" db="EMBL/GenBank/DDBJ databases">
        <title>Whole genome sequencing of Streptomyces actuosus VRA1.</title>
        <authorList>
            <person name="Sen G."/>
            <person name="Sen A."/>
        </authorList>
    </citation>
    <scope>NUCLEOTIDE SEQUENCE [LARGE SCALE GENOMIC DNA]</scope>
    <source>
        <strain evidence="11 12">VRA1</strain>
    </source>
</reference>
<sequence>MTTVTTEDLTGMGPLVARLGRAGQRLRHADRARPWVLDTAVVVLVLLLFCLPDLLHAVGVLGRDDDGDGPRRFQVAFTRLPLAGMLVLQAGLVLPLLWRRRAPAAAFGAVTGVFVLQWALGAALRADVSLFVALYSLALHGRLRQLPRACVVTAGALSLVAARASAAVPVWDALFFLLSTATAALALGLVIRIRRAQLAGLRDRAARLETERDQRGRLAVAAERARVAREMHDIVGHNLSVIITLADAGAYATAAAPERGKEALHLISDTGRQALGELRRVLGVLREADGVPTEPEMSPQPGLTDIDVLCESVRAAGLEVVYRRAGDTDALDNGVQLTVYRIVQEALTNTLKHAGAGARANLAIVVEDTRLTITVQDSGPLTPTGRPCTTNEEGHGLVGMRERAALYGGHVSASPAGVGWTVRADLDLTPQDGAR</sequence>
<dbReference type="GO" id="GO:0016301">
    <property type="term" value="F:kinase activity"/>
    <property type="evidence" value="ECO:0007669"/>
    <property type="project" value="UniProtKB-KW"/>
</dbReference>
<evidence type="ECO:0000256" key="2">
    <source>
        <dbReference type="ARBA" id="ARBA00012438"/>
    </source>
</evidence>
<feature type="transmembrane region" description="Helical" evidence="9">
    <location>
        <begin position="104"/>
        <end position="137"/>
    </location>
</feature>
<feature type="transmembrane region" description="Helical" evidence="9">
    <location>
        <begin position="174"/>
        <end position="193"/>
    </location>
</feature>